<comment type="caution">
    <text evidence="1">The sequence shown here is derived from an EMBL/GenBank/DDBJ whole genome shotgun (WGS) entry which is preliminary data.</text>
</comment>
<organism evidence="1 2">
    <name type="scientific">Photobacterium proteolyticum</name>
    <dbReference type="NCBI Taxonomy" id="1903952"/>
    <lineage>
        <taxon>Bacteria</taxon>
        <taxon>Pseudomonadati</taxon>
        <taxon>Pseudomonadota</taxon>
        <taxon>Gammaproteobacteria</taxon>
        <taxon>Vibrionales</taxon>
        <taxon>Vibrionaceae</taxon>
        <taxon>Photobacterium</taxon>
    </lineage>
</organism>
<dbReference type="Proteomes" id="UP000186905">
    <property type="component" value="Unassembled WGS sequence"/>
</dbReference>
<gene>
    <name evidence="1" type="ORF">BIT28_20560</name>
</gene>
<name>A0A1Q9G5Z5_9GAMM</name>
<dbReference type="STRING" id="1903952.BIT28_20560"/>
<keyword evidence="2" id="KW-1185">Reference proteome</keyword>
<accession>A0A1Q9G5Z5</accession>
<dbReference type="InterPro" id="IPR048087">
    <property type="entry name" value="VF_A0006-like"/>
</dbReference>
<proteinExistence type="predicted"/>
<reference evidence="1 2" key="1">
    <citation type="submission" date="2016-09" db="EMBL/GenBank/DDBJ databases">
        <title>Photobacterium proteolyticum sp. nov. a protease producing bacterium isolated from ocean sediments of Laizhou Bay.</title>
        <authorList>
            <person name="Li Y."/>
        </authorList>
    </citation>
    <scope>NUCLEOTIDE SEQUENCE [LARGE SCALE GENOMIC DNA]</scope>
    <source>
        <strain evidence="1 2">13-12</strain>
    </source>
</reference>
<evidence type="ECO:0000313" key="1">
    <source>
        <dbReference type="EMBL" id="OLQ69375.1"/>
    </source>
</evidence>
<dbReference type="RefSeq" id="WP_075768304.1">
    <property type="nucleotide sequence ID" value="NZ_MJIL01000101.1"/>
</dbReference>
<dbReference type="AlphaFoldDB" id="A0A1Q9G5Z5"/>
<evidence type="ECO:0000313" key="2">
    <source>
        <dbReference type="Proteomes" id="UP000186905"/>
    </source>
</evidence>
<dbReference type="EMBL" id="MJIL01000101">
    <property type="protein sequence ID" value="OLQ69375.1"/>
    <property type="molecule type" value="Genomic_DNA"/>
</dbReference>
<dbReference type="NCBIfam" id="NF041602">
    <property type="entry name" value="VF_A0006_fam"/>
    <property type="match status" value="1"/>
</dbReference>
<dbReference type="OrthoDB" id="5821954at2"/>
<sequence length="99" mass="11472">MKWLSGIIIIVLSLHVGAKEDKAGYEDCILAHVSRTEDTLAANLMTYACHRLYIDNFMLSEQDQGYYQCLLEYMPDAKKAEITLQIKRTCNDKHRSLFR</sequence>
<protein>
    <submittedName>
        <fullName evidence="1">Uncharacterized protein</fullName>
    </submittedName>
</protein>